<reference evidence="1 2" key="1">
    <citation type="submission" date="2017-09" db="EMBL/GenBank/DDBJ databases">
        <title>Reassesment of A. cryaerophilus.</title>
        <authorList>
            <person name="Perez-Cataluna A."/>
            <person name="Collado L."/>
            <person name="Salgado O."/>
            <person name="Lefinanco V."/>
            <person name="Figueras M.J."/>
        </authorList>
    </citation>
    <scope>NUCLEOTIDE SEQUENCE [LARGE SCALE GENOMIC DNA]</scope>
    <source>
        <strain evidence="1 2">LMG 9861</strain>
    </source>
</reference>
<dbReference type="Proteomes" id="UP000239065">
    <property type="component" value="Unassembled WGS sequence"/>
</dbReference>
<dbReference type="AlphaFoldDB" id="A0A2S9SPQ3"/>
<proteinExistence type="predicted"/>
<sequence length="127" mass="15074">MEIVHFFFIFVAIELFESNWQKSSTLYGMLENNFLVYKKNIFLYFILHISFFYSLYLSISSNNFGFWMSSILALKFFDIIFKLSIMKKLSDGININEIIPFDANITPILRYLNVLIYPLLFIFATTL</sequence>
<evidence type="ECO:0000313" key="1">
    <source>
        <dbReference type="EMBL" id="PRM88563.1"/>
    </source>
</evidence>
<organism evidence="1 2">
    <name type="scientific">Aliarcobacter cryaerophilus</name>
    <dbReference type="NCBI Taxonomy" id="28198"/>
    <lineage>
        <taxon>Bacteria</taxon>
        <taxon>Pseudomonadati</taxon>
        <taxon>Campylobacterota</taxon>
        <taxon>Epsilonproteobacteria</taxon>
        <taxon>Campylobacterales</taxon>
        <taxon>Arcobacteraceae</taxon>
        <taxon>Aliarcobacter</taxon>
    </lineage>
</organism>
<evidence type="ECO:0000313" key="2">
    <source>
        <dbReference type="Proteomes" id="UP000239065"/>
    </source>
</evidence>
<dbReference type="EMBL" id="NXGJ01000002">
    <property type="protein sequence ID" value="PRM88563.1"/>
    <property type="molecule type" value="Genomic_DNA"/>
</dbReference>
<dbReference type="RefSeq" id="WP_066166747.1">
    <property type="nucleotide sequence ID" value="NZ_CP060692.1"/>
</dbReference>
<accession>A0A2S9SPQ3</accession>
<name>A0A2S9SPQ3_9BACT</name>
<protein>
    <submittedName>
        <fullName evidence="1">Uncharacterized protein</fullName>
    </submittedName>
</protein>
<comment type="caution">
    <text evidence="1">The sequence shown here is derived from an EMBL/GenBank/DDBJ whole genome shotgun (WGS) entry which is preliminary data.</text>
</comment>
<gene>
    <name evidence="1" type="ORF">CJ669_02700</name>
</gene>